<dbReference type="Proteomes" id="UP000054270">
    <property type="component" value="Unassembled WGS sequence"/>
</dbReference>
<dbReference type="InterPro" id="IPR008266">
    <property type="entry name" value="Tyr_kinase_AS"/>
</dbReference>
<proteinExistence type="predicted"/>
<dbReference type="OrthoDB" id="3260094at2759"/>
<dbReference type="SUPFAM" id="SSF56112">
    <property type="entry name" value="Protein kinase-like (PK-like)"/>
    <property type="match status" value="1"/>
</dbReference>
<protein>
    <recommendedName>
        <fullName evidence="2">Fungal-type protein kinase domain-containing protein</fullName>
    </recommendedName>
</protein>
<evidence type="ECO:0000259" key="2">
    <source>
        <dbReference type="Pfam" id="PF17667"/>
    </source>
</evidence>
<evidence type="ECO:0000256" key="1">
    <source>
        <dbReference type="SAM" id="MobiDB-lite"/>
    </source>
</evidence>
<evidence type="ECO:0000313" key="3">
    <source>
        <dbReference type="EMBL" id="KJA25531.1"/>
    </source>
</evidence>
<dbReference type="STRING" id="945553.A0A0D2PAA1"/>
<accession>A0A0D2PAA1</accession>
<dbReference type="PANTHER" id="PTHR38248:SF2">
    <property type="entry name" value="FUNK1 11"/>
    <property type="match status" value="1"/>
</dbReference>
<gene>
    <name evidence="3" type="ORF">HYPSUDRAFT_134549</name>
</gene>
<dbReference type="InterPro" id="IPR040976">
    <property type="entry name" value="Pkinase_fungal"/>
</dbReference>
<sequence>MTVDLLSGNVTSIRVREQQFTVVKHIHASLVLFGRGTHVFLVQDKDGQHHILKDAWLLVDHGISEVQVLSQIHQILEKDTSEDAKAYRTLHSRYVTGEELGDSTNERRGRLTNKPPDRVHRRVVTGPVGDPLTTFRSRQEFVQVILDCVKWLDFLHNKCNLVHGDLSINNIVIFRAPAACPPPPRTFVSKKGAAKPNIAARITRTASRQQRTPMIPAPLGGVDDSIPVVGTIIDYDYSRPLNTLLEKTSGTLPFMPLDALNIDNRGKYVHHPAHDLEALLQTVLGIVMFTDGPYKMRPKTSTRIPMARWYNEIDREQLYKDKSYDVQRFDRDIAAYAPQYWQPLIPYLRRLVAATWIDINCSSKATHKAYSEILEEALTALKKHPEVPAKYACGTTPKRPRTTDGVDESRWPYKFLRGDGPSCRRLPRHIDIKKLSEWQDSVDA</sequence>
<feature type="region of interest" description="Disordered" evidence="1">
    <location>
        <begin position="98"/>
        <end position="117"/>
    </location>
</feature>
<dbReference type="Pfam" id="PF17667">
    <property type="entry name" value="Pkinase_fungal"/>
    <property type="match status" value="1"/>
</dbReference>
<name>A0A0D2PAA1_HYPSF</name>
<feature type="domain" description="Fungal-type protein kinase" evidence="2">
    <location>
        <begin position="15"/>
        <end position="280"/>
    </location>
</feature>
<dbReference type="Gene3D" id="1.10.510.10">
    <property type="entry name" value="Transferase(Phosphotransferase) domain 1"/>
    <property type="match status" value="1"/>
</dbReference>
<dbReference type="EMBL" id="KN817531">
    <property type="protein sequence ID" value="KJA25531.1"/>
    <property type="molecule type" value="Genomic_DNA"/>
</dbReference>
<reference evidence="4" key="1">
    <citation type="submission" date="2014-04" db="EMBL/GenBank/DDBJ databases">
        <title>Evolutionary Origins and Diversification of the Mycorrhizal Mutualists.</title>
        <authorList>
            <consortium name="DOE Joint Genome Institute"/>
            <consortium name="Mycorrhizal Genomics Consortium"/>
            <person name="Kohler A."/>
            <person name="Kuo A."/>
            <person name="Nagy L.G."/>
            <person name="Floudas D."/>
            <person name="Copeland A."/>
            <person name="Barry K.W."/>
            <person name="Cichocki N."/>
            <person name="Veneault-Fourrey C."/>
            <person name="LaButti K."/>
            <person name="Lindquist E.A."/>
            <person name="Lipzen A."/>
            <person name="Lundell T."/>
            <person name="Morin E."/>
            <person name="Murat C."/>
            <person name="Riley R."/>
            <person name="Ohm R."/>
            <person name="Sun H."/>
            <person name="Tunlid A."/>
            <person name="Henrissat B."/>
            <person name="Grigoriev I.V."/>
            <person name="Hibbett D.S."/>
            <person name="Martin F."/>
        </authorList>
    </citation>
    <scope>NUCLEOTIDE SEQUENCE [LARGE SCALE GENOMIC DNA]</scope>
    <source>
        <strain evidence="4">FD-334 SS-4</strain>
    </source>
</reference>
<evidence type="ECO:0000313" key="4">
    <source>
        <dbReference type="Proteomes" id="UP000054270"/>
    </source>
</evidence>
<organism evidence="3 4">
    <name type="scientific">Hypholoma sublateritium (strain FD-334 SS-4)</name>
    <dbReference type="NCBI Taxonomy" id="945553"/>
    <lineage>
        <taxon>Eukaryota</taxon>
        <taxon>Fungi</taxon>
        <taxon>Dikarya</taxon>
        <taxon>Basidiomycota</taxon>
        <taxon>Agaricomycotina</taxon>
        <taxon>Agaricomycetes</taxon>
        <taxon>Agaricomycetidae</taxon>
        <taxon>Agaricales</taxon>
        <taxon>Agaricineae</taxon>
        <taxon>Strophariaceae</taxon>
        <taxon>Hypholoma</taxon>
    </lineage>
</organism>
<dbReference type="AlphaFoldDB" id="A0A0D2PAA1"/>
<dbReference type="GO" id="GO:0004672">
    <property type="term" value="F:protein kinase activity"/>
    <property type="evidence" value="ECO:0007669"/>
    <property type="project" value="InterPro"/>
</dbReference>
<dbReference type="PANTHER" id="PTHR38248">
    <property type="entry name" value="FUNK1 6"/>
    <property type="match status" value="1"/>
</dbReference>
<keyword evidence="4" id="KW-1185">Reference proteome</keyword>
<dbReference type="InterPro" id="IPR011009">
    <property type="entry name" value="Kinase-like_dom_sf"/>
</dbReference>
<dbReference type="PROSITE" id="PS00109">
    <property type="entry name" value="PROTEIN_KINASE_TYR"/>
    <property type="match status" value="1"/>
</dbReference>